<dbReference type="STRING" id="1715693.PH7735_02299"/>
<evidence type="ECO:0008006" key="4">
    <source>
        <dbReference type="Google" id="ProtNLM"/>
    </source>
</evidence>
<evidence type="ECO:0000256" key="1">
    <source>
        <dbReference type="SAM" id="SignalP"/>
    </source>
</evidence>
<feature type="signal peptide" evidence="1">
    <location>
        <begin position="1"/>
        <end position="21"/>
    </location>
</feature>
<dbReference type="Proteomes" id="UP000051870">
    <property type="component" value="Unassembled WGS sequence"/>
</dbReference>
<proteinExistence type="predicted"/>
<name>A0A0P1I9M9_9RHOB</name>
<dbReference type="EMBL" id="CYTW01000002">
    <property type="protein sequence ID" value="CUK00152.1"/>
    <property type="molecule type" value="Genomic_DNA"/>
</dbReference>
<accession>A0A0P1I9M9</accession>
<keyword evidence="1" id="KW-0732">Signal</keyword>
<dbReference type="AlphaFoldDB" id="A0A0P1I9M9"/>
<feature type="chain" id="PRO_5006065024" description="NADH dehydrogenase subunit E" evidence="1">
    <location>
        <begin position="22"/>
        <end position="134"/>
    </location>
</feature>
<evidence type="ECO:0000313" key="3">
    <source>
        <dbReference type="Proteomes" id="UP000051870"/>
    </source>
</evidence>
<evidence type="ECO:0000313" key="2">
    <source>
        <dbReference type="EMBL" id="CUK00152.1"/>
    </source>
</evidence>
<keyword evidence="3" id="KW-1185">Reference proteome</keyword>
<organism evidence="2 3">
    <name type="scientific">Shimia thalassica</name>
    <dbReference type="NCBI Taxonomy" id="1715693"/>
    <lineage>
        <taxon>Bacteria</taxon>
        <taxon>Pseudomonadati</taxon>
        <taxon>Pseudomonadota</taxon>
        <taxon>Alphaproteobacteria</taxon>
        <taxon>Rhodobacterales</taxon>
        <taxon>Roseobacteraceae</taxon>
    </lineage>
</organism>
<reference evidence="3" key="1">
    <citation type="submission" date="2015-09" db="EMBL/GenBank/DDBJ databases">
        <authorList>
            <person name="Rodrigo-Torres Lidia"/>
            <person name="Arahal R.David."/>
        </authorList>
    </citation>
    <scope>NUCLEOTIDE SEQUENCE [LARGE SCALE GENOMIC DNA]</scope>
    <source>
        <strain evidence="3">CECT 7735</strain>
    </source>
</reference>
<dbReference type="Pfam" id="PF17267">
    <property type="entry name" value="DUF5333"/>
    <property type="match status" value="1"/>
</dbReference>
<dbReference type="InterPro" id="IPR020349">
    <property type="entry name" value="Uncharacterised_14.7kDa"/>
</dbReference>
<protein>
    <recommendedName>
        <fullName evidence="4">NADH dehydrogenase subunit E</fullName>
    </recommendedName>
</protein>
<gene>
    <name evidence="2" type="ORF">PH7735_02299</name>
</gene>
<sequence>MRKVLLAASAVFAVTGSAAQAKAPMSDVPEIENVLYAAAVAYEISEICDDISARRMKALGDAWKLRSIANDLGYSDSEIKEYIESDAQKARMRAKGEAYLKSKGAIYGQPETFCAVGRAEIAKSSAIGALLRAK</sequence>
<dbReference type="RefSeq" id="WP_058311482.1">
    <property type="nucleotide sequence ID" value="NZ_CYTW01000002.1"/>
</dbReference>
<dbReference type="GeneID" id="83881324"/>